<evidence type="ECO:0000313" key="5">
    <source>
        <dbReference type="EMBL" id="MEE2031351.1"/>
    </source>
</evidence>
<dbReference type="EMBL" id="JAUZMZ010000014">
    <property type="protein sequence ID" value="MEE2031351.1"/>
    <property type="molecule type" value="Genomic_DNA"/>
</dbReference>
<proteinExistence type="inferred from homology"/>
<dbReference type="PANTHER" id="PTHR22946">
    <property type="entry name" value="DIENELACTONE HYDROLASE DOMAIN-CONTAINING PROTEIN-RELATED"/>
    <property type="match status" value="1"/>
</dbReference>
<dbReference type="InterPro" id="IPR000073">
    <property type="entry name" value="AB_hydrolase_1"/>
</dbReference>
<name>A0ABU7JMT9_9NOCA</name>
<dbReference type="InterPro" id="IPR029058">
    <property type="entry name" value="AB_hydrolase_fold"/>
</dbReference>
<dbReference type="GO" id="GO:0016787">
    <property type="term" value="F:hydrolase activity"/>
    <property type="evidence" value="ECO:0007669"/>
    <property type="project" value="UniProtKB-KW"/>
</dbReference>
<gene>
    <name evidence="5" type="ORF">Q8814_04370</name>
</gene>
<sequence>MNSTAAPTSPPAYRRLTFRSGADEIDAWHFPAVGAAFTVDGRAPVVVMAHGLGGTKDSGLGPFAAQLSDAGLHVLAFDYRGFGASGGNPRQTVDPHRQIADYCAAVADARRLDGTDPDRVVLWGVSLSGGHVFAAAAGDSGVAAVVALTPLVDGIAAGALAVRQYPTASLLRSAATGVRSRLGTLAGQPAVTIPIVGRPGDTAALSLAGYYDDYLALAGPTWRNEIDARIALTLGSYRPGKYASHVSCPVLVQIADFDRSAPPHAAAQAAFRARAEVRHYPCDHFDVWPGKDWFGPAVDHQIAFLARHLVSTPQPRSGPGIAPPLPATPSTAR</sequence>
<evidence type="ECO:0000256" key="2">
    <source>
        <dbReference type="ARBA" id="ARBA00038115"/>
    </source>
</evidence>
<evidence type="ECO:0000256" key="1">
    <source>
        <dbReference type="ARBA" id="ARBA00022801"/>
    </source>
</evidence>
<dbReference type="PANTHER" id="PTHR22946:SF9">
    <property type="entry name" value="POLYKETIDE TRANSFERASE AF380"/>
    <property type="match status" value="1"/>
</dbReference>
<dbReference type="Pfam" id="PF00561">
    <property type="entry name" value="Abhydrolase_1"/>
    <property type="match status" value="1"/>
</dbReference>
<dbReference type="Proteomes" id="UP001331936">
    <property type="component" value="Unassembled WGS sequence"/>
</dbReference>
<dbReference type="Gene3D" id="1.10.10.800">
    <property type="match status" value="1"/>
</dbReference>
<comment type="caution">
    <text evidence="5">The sequence shown here is derived from an EMBL/GenBank/DDBJ whole genome shotgun (WGS) entry which is preliminary data.</text>
</comment>
<comment type="similarity">
    <text evidence="2">Belongs to the AB hydrolase superfamily. FUS2 hydrolase family.</text>
</comment>
<dbReference type="Gene3D" id="3.40.50.1820">
    <property type="entry name" value="alpha/beta hydrolase"/>
    <property type="match status" value="1"/>
</dbReference>
<dbReference type="RefSeq" id="WP_330150789.1">
    <property type="nucleotide sequence ID" value="NZ_JAUZMZ010000014.1"/>
</dbReference>
<reference evidence="5 6" key="1">
    <citation type="submission" date="2023-08" db="EMBL/GenBank/DDBJ databases">
        <authorList>
            <person name="Girao M."/>
            <person name="Carvalho M.F."/>
        </authorList>
    </citation>
    <scope>NUCLEOTIDE SEQUENCE [LARGE SCALE GENOMIC DNA]</scope>
    <source>
        <strain evidence="5 6">CC-R104</strain>
    </source>
</reference>
<feature type="region of interest" description="Disordered" evidence="3">
    <location>
        <begin position="313"/>
        <end position="333"/>
    </location>
</feature>
<keyword evidence="1 5" id="KW-0378">Hydrolase</keyword>
<evidence type="ECO:0000259" key="4">
    <source>
        <dbReference type="Pfam" id="PF00561"/>
    </source>
</evidence>
<dbReference type="SUPFAM" id="SSF53474">
    <property type="entry name" value="alpha/beta-Hydrolases"/>
    <property type="match status" value="1"/>
</dbReference>
<accession>A0ABU7JMT9</accession>
<organism evidence="5 6">
    <name type="scientific">Rhodococcus chondri</name>
    <dbReference type="NCBI Taxonomy" id="3065941"/>
    <lineage>
        <taxon>Bacteria</taxon>
        <taxon>Bacillati</taxon>
        <taxon>Actinomycetota</taxon>
        <taxon>Actinomycetes</taxon>
        <taxon>Mycobacteriales</taxon>
        <taxon>Nocardiaceae</taxon>
        <taxon>Rhodococcus</taxon>
    </lineage>
</organism>
<feature type="domain" description="AB hydrolase-1" evidence="4">
    <location>
        <begin position="44"/>
        <end position="289"/>
    </location>
</feature>
<dbReference type="InterPro" id="IPR050261">
    <property type="entry name" value="FrsA_esterase"/>
</dbReference>
<keyword evidence="6" id="KW-1185">Reference proteome</keyword>
<evidence type="ECO:0000256" key="3">
    <source>
        <dbReference type="SAM" id="MobiDB-lite"/>
    </source>
</evidence>
<evidence type="ECO:0000313" key="6">
    <source>
        <dbReference type="Proteomes" id="UP001331936"/>
    </source>
</evidence>
<protein>
    <submittedName>
        <fullName evidence="5">Alpha/beta fold hydrolase</fullName>
    </submittedName>
</protein>